<reference evidence="2" key="1">
    <citation type="submission" date="2020-06" db="EMBL/GenBank/DDBJ databases">
        <authorList>
            <person name="Li T."/>
            <person name="Hu X."/>
            <person name="Zhang T."/>
            <person name="Song X."/>
            <person name="Zhang H."/>
            <person name="Dai N."/>
            <person name="Sheng W."/>
            <person name="Hou X."/>
            <person name="Wei L."/>
        </authorList>
    </citation>
    <scope>NUCLEOTIDE SEQUENCE</scope>
    <source>
        <strain evidence="2">KEN8</strain>
        <tissue evidence="2">Leaf</tissue>
    </source>
</reference>
<proteinExistence type="predicted"/>
<accession>A0AAW2JMB5</accession>
<feature type="transmembrane region" description="Helical" evidence="1">
    <location>
        <begin position="140"/>
        <end position="160"/>
    </location>
</feature>
<reference evidence="2" key="2">
    <citation type="journal article" date="2024" name="Plant">
        <title>Genomic evolution and insights into agronomic trait innovations of Sesamum species.</title>
        <authorList>
            <person name="Miao H."/>
            <person name="Wang L."/>
            <person name="Qu L."/>
            <person name="Liu H."/>
            <person name="Sun Y."/>
            <person name="Le M."/>
            <person name="Wang Q."/>
            <person name="Wei S."/>
            <person name="Zheng Y."/>
            <person name="Lin W."/>
            <person name="Duan Y."/>
            <person name="Cao H."/>
            <person name="Xiong S."/>
            <person name="Wang X."/>
            <person name="Wei L."/>
            <person name="Li C."/>
            <person name="Ma Q."/>
            <person name="Ju M."/>
            <person name="Zhao R."/>
            <person name="Li G."/>
            <person name="Mu C."/>
            <person name="Tian Q."/>
            <person name="Mei H."/>
            <person name="Zhang T."/>
            <person name="Gao T."/>
            <person name="Zhang H."/>
        </authorList>
    </citation>
    <scope>NUCLEOTIDE SEQUENCE</scope>
    <source>
        <strain evidence="2">KEN8</strain>
    </source>
</reference>
<gene>
    <name evidence="2" type="ORF">Scaly_3092200</name>
</gene>
<evidence type="ECO:0000256" key="1">
    <source>
        <dbReference type="SAM" id="Phobius"/>
    </source>
</evidence>
<protein>
    <submittedName>
        <fullName evidence="2">Uncharacterized protein</fullName>
    </submittedName>
</protein>
<organism evidence="2">
    <name type="scientific">Sesamum calycinum</name>
    <dbReference type="NCBI Taxonomy" id="2727403"/>
    <lineage>
        <taxon>Eukaryota</taxon>
        <taxon>Viridiplantae</taxon>
        <taxon>Streptophyta</taxon>
        <taxon>Embryophyta</taxon>
        <taxon>Tracheophyta</taxon>
        <taxon>Spermatophyta</taxon>
        <taxon>Magnoliopsida</taxon>
        <taxon>eudicotyledons</taxon>
        <taxon>Gunneridae</taxon>
        <taxon>Pentapetalae</taxon>
        <taxon>asterids</taxon>
        <taxon>lamiids</taxon>
        <taxon>Lamiales</taxon>
        <taxon>Pedaliaceae</taxon>
        <taxon>Sesamum</taxon>
    </lineage>
</organism>
<name>A0AAW2JMB5_9LAMI</name>
<dbReference type="EMBL" id="JACGWM010000965">
    <property type="protein sequence ID" value="KAL0295699.1"/>
    <property type="molecule type" value="Genomic_DNA"/>
</dbReference>
<sequence length="173" mass="18903">MTKKRKTSPIASLTGVGLKIRSRIRVKSTFPHLRGKSRASPCSRKVFVLGTGSNLKGGGIVYSDLPGDSSLARAFESKHGHLLLRGSSRSSIEEPGRVNSKVPYSGCKAEEEGEWAQPHQQPRVSDPKGIENERRICVHYLWSGVTILNLLFPISPFFAFGSAGNAWPKIGFV</sequence>
<keyword evidence="1" id="KW-1133">Transmembrane helix</keyword>
<evidence type="ECO:0000313" key="2">
    <source>
        <dbReference type="EMBL" id="KAL0295699.1"/>
    </source>
</evidence>
<dbReference type="AlphaFoldDB" id="A0AAW2JMB5"/>
<keyword evidence="1" id="KW-0472">Membrane</keyword>
<comment type="caution">
    <text evidence="2">The sequence shown here is derived from an EMBL/GenBank/DDBJ whole genome shotgun (WGS) entry which is preliminary data.</text>
</comment>
<keyword evidence="1" id="KW-0812">Transmembrane</keyword>